<dbReference type="Pfam" id="PF13673">
    <property type="entry name" value="Acetyltransf_10"/>
    <property type="match status" value="1"/>
</dbReference>
<accession>A0ABW8YXX3</accession>
<organism evidence="4 5">
    <name type="scientific">Flavobacterium rhizosphaerae</name>
    <dbReference type="NCBI Taxonomy" id="3163298"/>
    <lineage>
        <taxon>Bacteria</taxon>
        <taxon>Pseudomonadati</taxon>
        <taxon>Bacteroidota</taxon>
        <taxon>Flavobacteriia</taxon>
        <taxon>Flavobacteriales</taxon>
        <taxon>Flavobacteriaceae</taxon>
        <taxon>Flavobacterium</taxon>
    </lineage>
</organism>
<keyword evidence="5" id="KW-1185">Reference proteome</keyword>
<dbReference type="CDD" id="cd04301">
    <property type="entry name" value="NAT_SF"/>
    <property type="match status" value="1"/>
</dbReference>
<name>A0ABW8YXX3_9FLAO</name>
<evidence type="ECO:0000313" key="5">
    <source>
        <dbReference type="Proteomes" id="UP001629156"/>
    </source>
</evidence>
<dbReference type="PANTHER" id="PTHR43800">
    <property type="entry name" value="PEPTIDYL-LYSINE N-ACETYLTRANSFERASE YJAB"/>
    <property type="match status" value="1"/>
</dbReference>
<comment type="caution">
    <text evidence="4">The sequence shown here is derived from an EMBL/GenBank/DDBJ whole genome shotgun (WGS) entry which is preliminary data.</text>
</comment>
<keyword evidence="1" id="KW-0808">Transferase</keyword>
<evidence type="ECO:0000259" key="3">
    <source>
        <dbReference type="PROSITE" id="PS51186"/>
    </source>
</evidence>
<dbReference type="SUPFAM" id="SSF55729">
    <property type="entry name" value="Acyl-CoA N-acyltransferases (Nat)"/>
    <property type="match status" value="1"/>
</dbReference>
<evidence type="ECO:0000256" key="1">
    <source>
        <dbReference type="ARBA" id="ARBA00022679"/>
    </source>
</evidence>
<keyword evidence="2" id="KW-0012">Acyltransferase</keyword>
<dbReference type="EMBL" id="JBELPZ010000004">
    <property type="protein sequence ID" value="MFL9844005.1"/>
    <property type="molecule type" value="Genomic_DNA"/>
</dbReference>
<dbReference type="Proteomes" id="UP001629156">
    <property type="component" value="Unassembled WGS sequence"/>
</dbReference>
<dbReference type="InterPro" id="IPR016181">
    <property type="entry name" value="Acyl_CoA_acyltransferase"/>
</dbReference>
<reference evidence="4 5" key="1">
    <citation type="submission" date="2024-06" db="EMBL/GenBank/DDBJ databases">
        <authorList>
            <person name="Kaempfer P."/>
            <person name="Viver T."/>
        </authorList>
    </citation>
    <scope>NUCLEOTIDE SEQUENCE [LARGE SCALE GENOMIC DNA]</scope>
    <source>
        <strain evidence="4 5">ST-119</strain>
    </source>
</reference>
<dbReference type="Gene3D" id="3.40.630.30">
    <property type="match status" value="1"/>
</dbReference>
<evidence type="ECO:0000256" key="2">
    <source>
        <dbReference type="ARBA" id="ARBA00023315"/>
    </source>
</evidence>
<dbReference type="RefSeq" id="WP_408084254.1">
    <property type="nucleotide sequence ID" value="NZ_JBELPZ010000004.1"/>
</dbReference>
<dbReference type="PROSITE" id="PS51186">
    <property type="entry name" value="GNAT"/>
    <property type="match status" value="1"/>
</dbReference>
<proteinExistence type="predicted"/>
<dbReference type="PANTHER" id="PTHR43800:SF1">
    <property type="entry name" value="PEPTIDYL-LYSINE N-ACETYLTRANSFERASE YJAB"/>
    <property type="match status" value="1"/>
</dbReference>
<evidence type="ECO:0000313" key="4">
    <source>
        <dbReference type="EMBL" id="MFL9844005.1"/>
    </source>
</evidence>
<sequence>MYIRKALLKDSVVISAIAKKVWPVAYKNILTQEQMEYMLQMMYSTQALHRQMREAGHVFYLAVIDNSCVGFISFEISYMPGQTKIHKLYVLPDIQTKGIGTALIEYAGNIATAQNNTHLILNVNRYNNAVYFYKKNDFTIIGSEDIDIGNGYLMEDYIMKKQL</sequence>
<gene>
    <name evidence="4" type="ORF">ABS766_06200</name>
</gene>
<feature type="domain" description="N-acetyltransferase" evidence="3">
    <location>
        <begin position="1"/>
        <end position="163"/>
    </location>
</feature>
<dbReference type="InterPro" id="IPR000182">
    <property type="entry name" value="GNAT_dom"/>
</dbReference>
<protein>
    <submittedName>
        <fullName evidence="4">GNAT family N-acetyltransferase</fullName>
    </submittedName>
</protein>